<protein>
    <submittedName>
        <fullName evidence="2">Uncharacterized protein</fullName>
    </submittedName>
</protein>
<sequence>MVGVGVADDDAVQRLDTPAPEKIHHLGTGPGLPGVEEVTLAAGLDEYPVALPHVYKAHHQGVQGRRLGGTRLGQRGAAARSNKEEQQDE</sequence>
<name>A0A6J4QPL4_9ACTN</name>
<reference evidence="2" key="1">
    <citation type="submission" date="2020-02" db="EMBL/GenBank/DDBJ databases">
        <authorList>
            <person name="Meier V. D."/>
        </authorList>
    </citation>
    <scope>NUCLEOTIDE SEQUENCE</scope>
    <source>
        <strain evidence="2">AVDCRST_MAG80</strain>
    </source>
</reference>
<organism evidence="2">
    <name type="scientific">uncultured Rubrobacteraceae bacterium</name>
    <dbReference type="NCBI Taxonomy" id="349277"/>
    <lineage>
        <taxon>Bacteria</taxon>
        <taxon>Bacillati</taxon>
        <taxon>Actinomycetota</taxon>
        <taxon>Rubrobacteria</taxon>
        <taxon>Rubrobacterales</taxon>
        <taxon>Rubrobacteraceae</taxon>
        <taxon>environmental samples</taxon>
    </lineage>
</organism>
<feature type="region of interest" description="Disordered" evidence="1">
    <location>
        <begin position="60"/>
        <end position="89"/>
    </location>
</feature>
<proteinExistence type="predicted"/>
<evidence type="ECO:0000256" key="1">
    <source>
        <dbReference type="SAM" id="MobiDB-lite"/>
    </source>
</evidence>
<feature type="region of interest" description="Disordered" evidence="1">
    <location>
        <begin position="1"/>
        <end position="33"/>
    </location>
</feature>
<evidence type="ECO:0000313" key="2">
    <source>
        <dbReference type="EMBL" id="CAA9451068.1"/>
    </source>
</evidence>
<gene>
    <name evidence="2" type="ORF">AVDCRST_MAG80-2275</name>
</gene>
<dbReference type="EMBL" id="CADCVC010000202">
    <property type="protein sequence ID" value="CAA9451068.1"/>
    <property type="molecule type" value="Genomic_DNA"/>
</dbReference>
<dbReference type="AlphaFoldDB" id="A0A6J4QPL4"/>
<accession>A0A6J4QPL4</accession>